<dbReference type="InterPro" id="IPR013154">
    <property type="entry name" value="ADH-like_N"/>
</dbReference>
<dbReference type="InterPro" id="IPR036291">
    <property type="entry name" value="NAD(P)-bd_dom_sf"/>
</dbReference>
<dbReference type="PROSITE" id="PS01162">
    <property type="entry name" value="QOR_ZETA_CRYSTAL"/>
    <property type="match status" value="1"/>
</dbReference>
<dbReference type="Pfam" id="PF08240">
    <property type="entry name" value="ADH_N"/>
    <property type="match status" value="1"/>
</dbReference>
<dbReference type="EMBL" id="CP003107">
    <property type="protein sequence ID" value="AET56870.1"/>
    <property type="molecule type" value="Genomic_DNA"/>
</dbReference>
<evidence type="ECO:0000256" key="3">
    <source>
        <dbReference type="ARBA" id="ARBA00022490"/>
    </source>
</evidence>
<proteinExistence type="predicted"/>
<dbReference type="InterPro" id="IPR020843">
    <property type="entry name" value="ER"/>
</dbReference>
<dbReference type="Gene3D" id="3.90.180.10">
    <property type="entry name" value="Medium-chain alcohol dehydrogenases, catalytic domain"/>
    <property type="match status" value="1"/>
</dbReference>
<dbReference type="OrthoDB" id="9792162at2"/>
<dbReference type="GO" id="GO:0005737">
    <property type="term" value="C:cytoplasm"/>
    <property type="evidence" value="ECO:0007669"/>
    <property type="project" value="UniProtKB-SubCell"/>
</dbReference>
<dbReference type="KEGG" id="pta:HPL003_00420"/>
<keyword evidence="5" id="KW-0694">RNA-binding</keyword>
<dbReference type="Pfam" id="PF13602">
    <property type="entry name" value="ADH_zinc_N_2"/>
    <property type="match status" value="1"/>
</dbReference>
<dbReference type="GO" id="GO:0003723">
    <property type="term" value="F:RNA binding"/>
    <property type="evidence" value="ECO:0007669"/>
    <property type="project" value="UniProtKB-KW"/>
</dbReference>
<accession>G7VTI7</accession>
<dbReference type="AlphaFoldDB" id="G7VTI7"/>
<dbReference type="SUPFAM" id="SSF51735">
    <property type="entry name" value="NAD(P)-binding Rossmann-fold domains"/>
    <property type="match status" value="1"/>
</dbReference>
<dbReference type="HOGENOM" id="CLU_026673_3_3_9"/>
<dbReference type="InterPro" id="IPR002364">
    <property type="entry name" value="Quin_OxRdtase/zeta-crystal_CS"/>
</dbReference>
<sequence>MRKILLNEYGTVDVLHEINEPVPTPGKGEIQIKLVATSVNDTDILIRQNGPFPTMPKELRPILPHMLGVDFSGIITAVGEGVSKYHVGDHVIGLTMSGTYAEYLILDENSLLAKVPSDLDLVPLGGLYVTAATAWAAIVSNGKVESGQKVLIHGAAGGVGSMAAQLAKHFGASVIGTAGSYSKEYLVELGVDEVIDYRSQDFTKLVSNVDLVVNITGPATLEQSYQVVKKGGRLTSTNGVPDKEKAAKMGIEASYTMGMISPEDLTSIIRLYSEGILKLNITKKYRFTLDSIKQAHLDFEKGPNQGKRIIEFDKNE</sequence>
<dbReference type="GO" id="GO:0016491">
    <property type="term" value="F:oxidoreductase activity"/>
    <property type="evidence" value="ECO:0007669"/>
    <property type="project" value="InterPro"/>
</dbReference>
<evidence type="ECO:0000256" key="2">
    <source>
        <dbReference type="ARBA" id="ARBA00011881"/>
    </source>
</evidence>
<evidence type="ECO:0000313" key="7">
    <source>
        <dbReference type="EMBL" id="AET56870.1"/>
    </source>
</evidence>
<dbReference type="Gene3D" id="3.40.50.720">
    <property type="entry name" value="NAD(P)-binding Rossmann-like Domain"/>
    <property type="match status" value="1"/>
</dbReference>
<organism evidence="7 8">
    <name type="scientific">Paenibacillus terrae (strain HPL-003)</name>
    <dbReference type="NCBI Taxonomy" id="985665"/>
    <lineage>
        <taxon>Bacteria</taxon>
        <taxon>Bacillati</taxon>
        <taxon>Bacillota</taxon>
        <taxon>Bacilli</taxon>
        <taxon>Bacillales</taxon>
        <taxon>Paenibacillaceae</taxon>
        <taxon>Paenibacillus</taxon>
    </lineage>
</organism>
<dbReference type="PANTHER" id="PTHR44154:SF1">
    <property type="entry name" value="QUINONE OXIDOREDUCTASE"/>
    <property type="match status" value="1"/>
</dbReference>
<dbReference type="PANTHER" id="PTHR44154">
    <property type="entry name" value="QUINONE OXIDOREDUCTASE"/>
    <property type="match status" value="1"/>
</dbReference>
<dbReference type="GO" id="GO:0008270">
    <property type="term" value="F:zinc ion binding"/>
    <property type="evidence" value="ECO:0007669"/>
    <property type="project" value="InterPro"/>
</dbReference>
<name>G7VTI7_PAETH</name>
<reference evidence="7 8" key="3">
    <citation type="journal article" date="2012" name="J. Bacteriol.">
        <title>Genome Sequence of Paenibacillus terrae HPL-003, a Xylanase-Producing Bacterium Isolated from Soil Found in Forest Residue.</title>
        <authorList>
            <person name="Shin S.H."/>
            <person name="Kim S."/>
            <person name="Kim J.Y."/>
            <person name="Song H.Y."/>
            <person name="Cho S.J."/>
            <person name="Kim D.R."/>
            <person name="Lee K.I."/>
            <person name="Lim H.K."/>
            <person name="Park N.J."/>
            <person name="Hwang I.T."/>
            <person name="Yang K.S."/>
        </authorList>
    </citation>
    <scope>NUCLEOTIDE SEQUENCE [LARGE SCALE GENOMIC DNA]</scope>
    <source>
        <strain evidence="7 8">HPL-003</strain>
    </source>
</reference>
<protein>
    <submittedName>
        <fullName evidence="7">Oxidoreductase</fullName>
    </submittedName>
</protein>
<dbReference type="InterPro" id="IPR051603">
    <property type="entry name" value="Zinc-ADH_QOR/CCCR"/>
</dbReference>
<dbReference type="InterPro" id="IPR011032">
    <property type="entry name" value="GroES-like_sf"/>
</dbReference>
<dbReference type="STRING" id="985665.HPL003_00420"/>
<keyword evidence="4" id="KW-0521">NADP</keyword>
<comment type="subunit">
    <text evidence="2">Homotetramer.</text>
</comment>
<reference evidence="8" key="1">
    <citation type="submission" date="2011-11" db="EMBL/GenBank/DDBJ databases">
        <title>Complete sequence of Paenibacillus terrae HPL-003.</title>
        <authorList>
            <person name="Shin S.H."/>
            <person name="Kim S."/>
            <person name="Kim J.Y."/>
        </authorList>
    </citation>
    <scope>NUCLEOTIDE SEQUENCE [LARGE SCALE GENOMIC DNA]</scope>
    <source>
        <strain evidence="8">HPL-003</strain>
    </source>
</reference>
<dbReference type="RefSeq" id="WP_014277656.1">
    <property type="nucleotide sequence ID" value="NC_016641.1"/>
</dbReference>
<keyword evidence="3" id="KW-0963">Cytoplasm</keyword>
<reference key="2">
    <citation type="submission" date="2011-11" db="EMBL/GenBank/DDBJ databases">
        <authorList>
            <person name="Shin S.H."/>
            <person name="Kim S."/>
            <person name="Kim J.Y."/>
        </authorList>
    </citation>
    <scope>NUCLEOTIDE SEQUENCE</scope>
    <source>
        <strain>HPL-003</strain>
    </source>
</reference>
<feature type="domain" description="Enoyl reductase (ER)" evidence="6">
    <location>
        <begin position="10"/>
        <end position="310"/>
    </location>
</feature>
<dbReference type="CDD" id="cd05289">
    <property type="entry name" value="MDR_like_2"/>
    <property type="match status" value="1"/>
</dbReference>
<evidence type="ECO:0000256" key="4">
    <source>
        <dbReference type="ARBA" id="ARBA00022857"/>
    </source>
</evidence>
<evidence type="ECO:0000256" key="1">
    <source>
        <dbReference type="ARBA" id="ARBA00004496"/>
    </source>
</evidence>
<dbReference type="SUPFAM" id="SSF50129">
    <property type="entry name" value="GroES-like"/>
    <property type="match status" value="1"/>
</dbReference>
<evidence type="ECO:0000313" key="8">
    <source>
        <dbReference type="Proteomes" id="UP000005876"/>
    </source>
</evidence>
<evidence type="ECO:0000259" key="6">
    <source>
        <dbReference type="SMART" id="SM00829"/>
    </source>
</evidence>
<evidence type="ECO:0000256" key="5">
    <source>
        <dbReference type="ARBA" id="ARBA00022884"/>
    </source>
</evidence>
<dbReference type="eggNOG" id="COG0604">
    <property type="taxonomic scope" value="Bacteria"/>
</dbReference>
<dbReference type="SMART" id="SM00829">
    <property type="entry name" value="PKS_ER"/>
    <property type="match status" value="1"/>
</dbReference>
<dbReference type="Proteomes" id="UP000005876">
    <property type="component" value="Chromosome"/>
</dbReference>
<gene>
    <name evidence="7" type="ordered locus">HPL003_00420</name>
</gene>
<comment type="subcellular location">
    <subcellularLocation>
        <location evidence="1">Cytoplasm</location>
    </subcellularLocation>
</comment>